<sequence length="445" mass="46732">MSTALAIAGVTAVLRDLLNDGLINHDISSVLGSSVTVSVQAPDRVVAANAAEASQLNLFMYLVTPNPGWRNEGLPGRDGSGRARLSNPPLALDLHYLLSAYSGADLHAEILLGYAMQLLHETPVLTRAAIRAALVPSPPVGNTLPPALRALADSGLAEQLELIKITPVVQTNEELSKFWTATQSHLRPSAAYTASVVLIQAQQPARSALPVLTRGPRDAQGRETGIAVQPGLEARLPLLTRAAPPAGQTMAGIGDLVVLHGQALDGADRRVRLESDMWQVALEIAAEPAQPPDRPAATTAAFSLAGLAVALPVGIYRVTLDATRPDMLNQPKRMSSNRLALTLAPRITNLPQTVARAGDGSTTITLQFTPELRSGQRATLVLGSNEVAPLATGATPTSLQFRIPGAVPGSYLARLRVDGIESPIVDMDLSPGDAPHFLNLAVSIT</sequence>
<dbReference type="RefSeq" id="WP_094434964.1">
    <property type="nucleotide sequence ID" value="NZ_NKDB02000001.1"/>
</dbReference>
<gene>
    <name evidence="2" type="ORF">CE154_002770</name>
</gene>
<organism evidence="2 3">
    <name type="scientific">Alicycliphilus denitrificans</name>
    <dbReference type="NCBI Taxonomy" id="179636"/>
    <lineage>
        <taxon>Bacteria</taxon>
        <taxon>Pseudomonadati</taxon>
        <taxon>Pseudomonadota</taxon>
        <taxon>Betaproteobacteria</taxon>
        <taxon>Burkholderiales</taxon>
        <taxon>Comamonadaceae</taxon>
        <taxon>Alicycliphilus</taxon>
    </lineage>
</organism>
<evidence type="ECO:0000313" key="3">
    <source>
        <dbReference type="Proteomes" id="UP000216225"/>
    </source>
</evidence>
<dbReference type="InterPro" id="IPR025351">
    <property type="entry name" value="Pvc16_N"/>
</dbReference>
<protein>
    <submittedName>
        <fullName evidence="2">DUF4255 domain-containing protein</fullName>
    </submittedName>
</protein>
<accession>A0A420KFJ9</accession>
<proteinExistence type="predicted"/>
<name>A0A420KFJ9_9BURK</name>
<dbReference type="Pfam" id="PF14065">
    <property type="entry name" value="Pvc16_N"/>
    <property type="match status" value="1"/>
</dbReference>
<evidence type="ECO:0000313" key="2">
    <source>
        <dbReference type="EMBL" id="RKJ98703.1"/>
    </source>
</evidence>
<dbReference type="EMBL" id="NKDB02000001">
    <property type="protein sequence ID" value="RKJ98703.1"/>
    <property type="molecule type" value="Genomic_DNA"/>
</dbReference>
<reference evidence="2 3" key="1">
    <citation type="submission" date="2018-09" db="EMBL/GenBank/DDBJ databases">
        <title>Genome comparison of Alicycliphilus sp. BQ1, a polyurethanolytic bacterium, with its closest phylogenetic relatives Alicycliphilus denitrificans BC and K601, unable to attack polyurethane.</title>
        <authorList>
            <person name="Loza-Tavera H."/>
            <person name="Lozano L."/>
            <person name="Cevallos M."/>
            <person name="Maya-Lucas O."/>
            <person name="Garcia-Mena J."/>
            <person name="Hernandez J."/>
        </authorList>
    </citation>
    <scope>NUCLEOTIDE SEQUENCE [LARGE SCALE GENOMIC DNA]</scope>
    <source>
        <strain evidence="2 3">BQ1</strain>
    </source>
</reference>
<feature type="domain" description="Pvc16 N-terminal" evidence="1">
    <location>
        <begin position="10"/>
        <end position="212"/>
    </location>
</feature>
<dbReference type="AlphaFoldDB" id="A0A420KFJ9"/>
<comment type="caution">
    <text evidence="2">The sequence shown here is derived from an EMBL/GenBank/DDBJ whole genome shotgun (WGS) entry which is preliminary data.</text>
</comment>
<evidence type="ECO:0000259" key="1">
    <source>
        <dbReference type="Pfam" id="PF14065"/>
    </source>
</evidence>
<dbReference type="Proteomes" id="UP000216225">
    <property type="component" value="Unassembled WGS sequence"/>
</dbReference>